<feature type="region of interest" description="Disordered" evidence="1">
    <location>
        <begin position="244"/>
        <end position="280"/>
    </location>
</feature>
<feature type="compositionally biased region" description="Low complexity" evidence="1">
    <location>
        <begin position="258"/>
        <end position="280"/>
    </location>
</feature>
<keyword evidence="4" id="KW-1185">Reference proteome</keyword>
<name>A0A9W6H8A7_9MICO</name>
<dbReference type="InterPro" id="IPR051532">
    <property type="entry name" value="Ester_Hydrolysis_Enzymes"/>
</dbReference>
<evidence type="ECO:0000313" key="3">
    <source>
        <dbReference type="EMBL" id="GLJ75318.1"/>
    </source>
</evidence>
<comment type="caution">
    <text evidence="3">The sequence shown here is derived from an EMBL/GenBank/DDBJ whole genome shotgun (WGS) entry which is preliminary data.</text>
</comment>
<evidence type="ECO:0000313" key="4">
    <source>
        <dbReference type="Proteomes" id="UP001142372"/>
    </source>
</evidence>
<dbReference type="InterPro" id="IPR013830">
    <property type="entry name" value="SGNH_hydro"/>
</dbReference>
<proteinExistence type="predicted"/>
<dbReference type="EMBL" id="BSEN01000003">
    <property type="protein sequence ID" value="GLJ75318.1"/>
    <property type="molecule type" value="Genomic_DNA"/>
</dbReference>
<organism evidence="3 4">
    <name type="scientific">Leifsonia poae</name>
    <dbReference type="NCBI Taxonomy" id="110933"/>
    <lineage>
        <taxon>Bacteria</taxon>
        <taxon>Bacillati</taxon>
        <taxon>Actinomycetota</taxon>
        <taxon>Actinomycetes</taxon>
        <taxon>Micrococcales</taxon>
        <taxon>Microbacteriaceae</taxon>
        <taxon>Leifsonia</taxon>
    </lineage>
</organism>
<dbReference type="SUPFAM" id="SSF52266">
    <property type="entry name" value="SGNH hydrolase"/>
    <property type="match status" value="1"/>
</dbReference>
<dbReference type="Pfam" id="PF13472">
    <property type="entry name" value="Lipase_GDSL_2"/>
    <property type="match status" value="1"/>
</dbReference>
<dbReference type="AlphaFoldDB" id="A0A9W6H8A7"/>
<feature type="domain" description="SGNH hydrolase-type esterase" evidence="2">
    <location>
        <begin position="59"/>
        <end position="224"/>
    </location>
</feature>
<feature type="compositionally biased region" description="Polar residues" evidence="1">
    <location>
        <begin position="244"/>
        <end position="257"/>
    </location>
</feature>
<reference evidence="3" key="1">
    <citation type="journal article" date="2014" name="Int. J. Syst. Evol. Microbiol.">
        <title>Complete genome sequence of Corynebacterium casei LMG S-19264T (=DSM 44701T), isolated from a smear-ripened cheese.</title>
        <authorList>
            <consortium name="US DOE Joint Genome Institute (JGI-PGF)"/>
            <person name="Walter F."/>
            <person name="Albersmeier A."/>
            <person name="Kalinowski J."/>
            <person name="Ruckert C."/>
        </authorList>
    </citation>
    <scope>NUCLEOTIDE SEQUENCE</scope>
    <source>
        <strain evidence="3">VKM Ac-1401</strain>
    </source>
</reference>
<dbReference type="PANTHER" id="PTHR30383:SF5">
    <property type="entry name" value="SGNH HYDROLASE-TYPE ESTERASE DOMAIN-CONTAINING PROTEIN"/>
    <property type="match status" value="1"/>
</dbReference>
<dbReference type="PANTHER" id="PTHR30383">
    <property type="entry name" value="THIOESTERASE 1/PROTEASE 1/LYSOPHOSPHOLIPASE L1"/>
    <property type="match status" value="1"/>
</dbReference>
<sequence length="280" mass="29745">MLAGTGISSVAVGLAAWARVRKAQAKLAANKTRLNETLPVHSAWWRDYAKTEGDLLYVAIGDSAAQGIGASAPKNSYVGVIADHVHAVTGRSVQVANLSVSGATVSLAVADQLPRFSSYSPDLVTVAIGANDIAAFDPELFSTGIRTVFAALPNDAIVADLPYFFFPWNEKKVAVANRILREAAAERGLTVVPLHESMRRQGLRGIFTQFAEDLFHPNDHGYRVWASAFLPAVTTLVKKRFPRQSTGATTQATVPETQSDAQSGSQADAQPDAASDPASV</sequence>
<evidence type="ECO:0000259" key="2">
    <source>
        <dbReference type="Pfam" id="PF13472"/>
    </source>
</evidence>
<dbReference type="GO" id="GO:0004622">
    <property type="term" value="F:phosphatidylcholine lysophospholipase activity"/>
    <property type="evidence" value="ECO:0007669"/>
    <property type="project" value="TreeGrafter"/>
</dbReference>
<dbReference type="InterPro" id="IPR036514">
    <property type="entry name" value="SGNH_hydro_sf"/>
</dbReference>
<accession>A0A9W6H8A7</accession>
<evidence type="ECO:0000256" key="1">
    <source>
        <dbReference type="SAM" id="MobiDB-lite"/>
    </source>
</evidence>
<gene>
    <name evidence="3" type="ORF">GCM10017584_08920</name>
</gene>
<dbReference type="Proteomes" id="UP001142372">
    <property type="component" value="Unassembled WGS sequence"/>
</dbReference>
<protein>
    <recommendedName>
        <fullName evidence="2">SGNH hydrolase-type esterase domain-containing protein</fullName>
    </recommendedName>
</protein>
<reference evidence="3" key="2">
    <citation type="submission" date="2023-01" db="EMBL/GenBank/DDBJ databases">
        <authorList>
            <person name="Sun Q."/>
            <person name="Evtushenko L."/>
        </authorList>
    </citation>
    <scope>NUCLEOTIDE SEQUENCE</scope>
    <source>
        <strain evidence="3">VKM Ac-1401</strain>
    </source>
</reference>
<dbReference type="Gene3D" id="3.40.50.1110">
    <property type="entry name" value="SGNH hydrolase"/>
    <property type="match status" value="1"/>
</dbReference>